<dbReference type="Proteomes" id="UP000015101">
    <property type="component" value="Unassembled WGS sequence"/>
</dbReference>
<dbReference type="EnsemblMetazoa" id="HelroT159153">
    <property type="protein sequence ID" value="HelroP159153"/>
    <property type="gene ID" value="HelroG159153"/>
</dbReference>
<name>T1ENN8_HELRO</name>
<reference evidence="2" key="3">
    <citation type="submission" date="2015-06" db="UniProtKB">
        <authorList>
            <consortium name="EnsemblMetazoa"/>
        </authorList>
    </citation>
    <scope>IDENTIFICATION</scope>
</reference>
<evidence type="ECO:0000313" key="1">
    <source>
        <dbReference type="EMBL" id="ESO12592.1"/>
    </source>
</evidence>
<keyword evidence="3" id="KW-1185">Reference proteome</keyword>
<dbReference type="KEGG" id="hro:HELRODRAFT_159153"/>
<dbReference type="InParanoid" id="T1ENN8"/>
<dbReference type="RefSeq" id="XP_009009312.1">
    <property type="nucleotide sequence ID" value="XM_009011064.1"/>
</dbReference>
<dbReference type="EMBL" id="KB095811">
    <property type="protein sequence ID" value="ESO12592.1"/>
    <property type="molecule type" value="Genomic_DNA"/>
</dbReference>
<dbReference type="HOGENOM" id="CLU_1919288_0_0_1"/>
<reference evidence="3" key="1">
    <citation type="submission" date="2012-12" db="EMBL/GenBank/DDBJ databases">
        <authorList>
            <person name="Hellsten U."/>
            <person name="Grimwood J."/>
            <person name="Chapman J.A."/>
            <person name="Shapiro H."/>
            <person name="Aerts A."/>
            <person name="Otillar R.P."/>
            <person name="Terry A.Y."/>
            <person name="Boore J.L."/>
            <person name="Simakov O."/>
            <person name="Marletaz F."/>
            <person name="Cho S.-J."/>
            <person name="Edsinger-Gonzales E."/>
            <person name="Havlak P."/>
            <person name="Kuo D.-H."/>
            <person name="Larsson T."/>
            <person name="Lv J."/>
            <person name="Arendt D."/>
            <person name="Savage R."/>
            <person name="Osoegawa K."/>
            <person name="de Jong P."/>
            <person name="Lindberg D.R."/>
            <person name="Seaver E.C."/>
            <person name="Weisblat D.A."/>
            <person name="Putnam N.H."/>
            <person name="Grigoriev I.V."/>
            <person name="Rokhsar D.S."/>
        </authorList>
    </citation>
    <scope>NUCLEOTIDE SEQUENCE</scope>
</reference>
<dbReference type="AlphaFoldDB" id="T1ENN8"/>
<accession>T1ENN8</accession>
<proteinExistence type="predicted"/>
<organism evidence="2 3">
    <name type="scientific">Helobdella robusta</name>
    <name type="common">Californian leech</name>
    <dbReference type="NCBI Taxonomy" id="6412"/>
    <lineage>
        <taxon>Eukaryota</taxon>
        <taxon>Metazoa</taxon>
        <taxon>Spiralia</taxon>
        <taxon>Lophotrochozoa</taxon>
        <taxon>Annelida</taxon>
        <taxon>Clitellata</taxon>
        <taxon>Hirudinea</taxon>
        <taxon>Rhynchobdellida</taxon>
        <taxon>Glossiphoniidae</taxon>
        <taxon>Helobdella</taxon>
    </lineage>
</organism>
<dbReference type="CTD" id="20198188"/>
<sequence>MESMQESTFQSVDMGTFLQTKILVPSLAFDVSVVVVVNVFADVMAVVLTDVADEVVDETGEKTEADEDCTDEEEFDDFIDDEIFGDCIKKLCLNGLLPGEVGPSKVSSGVEHRERSDSDRDFRLFVQNMSKH</sequence>
<evidence type="ECO:0000313" key="2">
    <source>
        <dbReference type="EnsemblMetazoa" id="HelroP159153"/>
    </source>
</evidence>
<protein>
    <submittedName>
        <fullName evidence="1 2">Uncharacterized protein</fullName>
    </submittedName>
</protein>
<gene>
    <name evidence="2" type="primary">20198188</name>
    <name evidence="1" type="ORF">HELRODRAFT_159153</name>
</gene>
<reference evidence="1 3" key="2">
    <citation type="journal article" date="2013" name="Nature">
        <title>Insights into bilaterian evolution from three spiralian genomes.</title>
        <authorList>
            <person name="Simakov O."/>
            <person name="Marletaz F."/>
            <person name="Cho S.J."/>
            <person name="Edsinger-Gonzales E."/>
            <person name="Havlak P."/>
            <person name="Hellsten U."/>
            <person name="Kuo D.H."/>
            <person name="Larsson T."/>
            <person name="Lv J."/>
            <person name="Arendt D."/>
            <person name="Savage R."/>
            <person name="Osoegawa K."/>
            <person name="de Jong P."/>
            <person name="Grimwood J."/>
            <person name="Chapman J.A."/>
            <person name="Shapiro H."/>
            <person name="Aerts A."/>
            <person name="Otillar R.P."/>
            <person name="Terry A.Y."/>
            <person name="Boore J.L."/>
            <person name="Grigoriev I.V."/>
            <person name="Lindberg D.R."/>
            <person name="Seaver E.C."/>
            <person name="Weisblat D.A."/>
            <person name="Putnam N.H."/>
            <person name="Rokhsar D.S."/>
        </authorList>
    </citation>
    <scope>NUCLEOTIDE SEQUENCE</scope>
</reference>
<dbReference type="EMBL" id="AMQM01000199">
    <property type="status" value="NOT_ANNOTATED_CDS"/>
    <property type="molecule type" value="Genomic_DNA"/>
</dbReference>
<evidence type="ECO:0000313" key="3">
    <source>
        <dbReference type="Proteomes" id="UP000015101"/>
    </source>
</evidence>
<dbReference type="GeneID" id="20198188"/>